<evidence type="ECO:0000256" key="1">
    <source>
        <dbReference type="ARBA" id="ARBA00000847"/>
    </source>
</evidence>
<evidence type="ECO:0000256" key="3">
    <source>
        <dbReference type="ARBA" id="ARBA00007275"/>
    </source>
</evidence>
<evidence type="ECO:0000256" key="7">
    <source>
        <dbReference type="ARBA" id="ARBA00032272"/>
    </source>
</evidence>
<dbReference type="PANTHER" id="PTHR11839:SF18">
    <property type="entry name" value="NUDIX HYDROLASE DOMAIN-CONTAINING PROTEIN"/>
    <property type="match status" value="1"/>
</dbReference>
<dbReference type="GO" id="GO:0016787">
    <property type="term" value="F:hydrolase activity"/>
    <property type="evidence" value="ECO:0007669"/>
    <property type="project" value="UniProtKB-KW"/>
</dbReference>
<dbReference type="GO" id="GO:0019693">
    <property type="term" value="P:ribose phosphate metabolic process"/>
    <property type="evidence" value="ECO:0007669"/>
    <property type="project" value="TreeGrafter"/>
</dbReference>
<gene>
    <name evidence="9" type="ORF">ICI42_08120</name>
</gene>
<dbReference type="Gene3D" id="3.90.79.10">
    <property type="entry name" value="Nucleoside Triphosphate Pyrophosphohydrolase"/>
    <property type="match status" value="1"/>
</dbReference>
<evidence type="ECO:0000313" key="9">
    <source>
        <dbReference type="EMBL" id="MBD0414617.1"/>
    </source>
</evidence>
<dbReference type="EMBL" id="JACVVX010000002">
    <property type="protein sequence ID" value="MBD0414617.1"/>
    <property type="molecule type" value="Genomic_DNA"/>
</dbReference>
<dbReference type="AlphaFoldDB" id="A0A8J6PV39"/>
<keyword evidence="10" id="KW-1185">Reference proteome</keyword>
<comment type="cofactor">
    <cofactor evidence="2">
        <name>Mg(2+)</name>
        <dbReference type="ChEBI" id="CHEBI:18420"/>
    </cofactor>
</comment>
<evidence type="ECO:0000256" key="2">
    <source>
        <dbReference type="ARBA" id="ARBA00001946"/>
    </source>
</evidence>
<dbReference type="GO" id="GO:0005829">
    <property type="term" value="C:cytosol"/>
    <property type="evidence" value="ECO:0007669"/>
    <property type="project" value="TreeGrafter"/>
</dbReference>
<dbReference type="CDD" id="cd24161">
    <property type="entry name" value="NUDIX_ADPRase_Ndx2"/>
    <property type="match status" value="1"/>
</dbReference>
<dbReference type="Pfam" id="PF00293">
    <property type="entry name" value="NUDIX"/>
    <property type="match status" value="1"/>
</dbReference>
<feature type="domain" description="Nudix hydrolase" evidence="8">
    <location>
        <begin position="22"/>
        <end position="152"/>
    </location>
</feature>
<dbReference type="InterPro" id="IPR015797">
    <property type="entry name" value="NUDIX_hydrolase-like_dom_sf"/>
</dbReference>
<dbReference type="PANTHER" id="PTHR11839">
    <property type="entry name" value="UDP/ADP-SUGAR PYROPHOSPHATASE"/>
    <property type="match status" value="1"/>
</dbReference>
<name>A0A8J6PV39_9HYPH</name>
<comment type="caution">
    <text evidence="9">The sequence shown here is derived from an EMBL/GenBank/DDBJ whole genome shotgun (WGS) entry which is preliminary data.</text>
</comment>
<accession>A0A8J6PV39</accession>
<evidence type="ECO:0000256" key="5">
    <source>
        <dbReference type="ARBA" id="ARBA00022801"/>
    </source>
</evidence>
<comment type="catalytic activity">
    <reaction evidence="1">
        <text>GDP-alpha-D-mannose + H2O = alpha-D-mannose 1-phosphate + GMP + 2 H(+)</text>
        <dbReference type="Rhea" id="RHEA:27978"/>
        <dbReference type="ChEBI" id="CHEBI:15377"/>
        <dbReference type="ChEBI" id="CHEBI:15378"/>
        <dbReference type="ChEBI" id="CHEBI:57527"/>
        <dbReference type="ChEBI" id="CHEBI:58115"/>
        <dbReference type="ChEBI" id="CHEBI:58409"/>
    </reaction>
</comment>
<evidence type="ECO:0000256" key="4">
    <source>
        <dbReference type="ARBA" id="ARBA00016377"/>
    </source>
</evidence>
<reference evidence="9" key="1">
    <citation type="submission" date="2020-09" db="EMBL/GenBank/DDBJ databases">
        <title>Genome seq and assembly of Tianweitania sp.</title>
        <authorList>
            <person name="Chhetri G."/>
        </authorList>
    </citation>
    <scope>NUCLEOTIDE SEQUENCE</scope>
    <source>
        <strain evidence="9">Rool2</strain>
    </source>
</reference>
<dbReference type="Proteomes" id="UP000643405">
    <property type="component" value="Unassembled WGS sequence"/>
</dbReference>
<keyword evidence="5 9" id="KW-0378">Hydrolase</keyword>
<organism evidence="9 10">
    <name type="scientific">Oryzicola mucosus</name>
    <dbReference type="NCBI Taxonomy" id="2767425"/>
    <lineage>
        <taxon>Bacteria</taxon>
        <taxon>Pseudomonadati</taxon>
        <taxon>Pseudomonadota</taxon>
        <taxon>Alphaproteobacteria</taxon>
        <taxon>Hyphomicrobiales</taxon>
        <taxon>Phyllobacteriaceae</taxon>
        <taxon>Oryzicola</taxon>
    </lineage>
</organism>
<proteinExistence type="inferred from homology"/>
<evidence type="ECO:0000313" key="10">
    <source>
        <dbReference type="Proteomes" id="UP000643405"/>
    </source>
</evidence>
<protein>
    <recommendedName>
        <fullName evidence="4">GDP-mannose pyrophosphatase</fullName>
    </recommendedName>
    <alternativeName>
        <fullName evidence="6">GDP-mannose hydrolase</fullName>
    </alternativeName>
    <alternativeName>
        <fullName evidence="7">GDPMK</fullName>
    </alternativeName>
</protein>
<dbReference type="GO" id="GO:0006753">
    <property type="term" value="P:nucleoside phosphate metabolic process"/>
    <property type="evidence" value="ECO:0007669"/>
    <property type="project" value="TreeGrafter"/>
</dbReference>
<evidence type="ECO:0000259" key="8">
    <source>
        <dbReference type="PROSITE" id="PS51462"/>
    </source>
</evidence>
<comment type="similarity">
    <text evidence="3">Belongs to the Nudix hydrolase family. NudK subfamily.</text>
</comment>
<sequence length="162" mass="17913">MKVREDKTLLRDGSEGLYGFVDKPDFVIIAPIDGDRVHLVQQFRYPIHSRQWEFPQGSVEGGATADPADVARTELEEETGLTAGTVVEVGRLFPLYGTINQCYRIFLATGLSAGTAHREITEQDLVSRWFALSEFEEMIKDGTICDAGTVATFGMLKIKGLV</sequence>
<dbReference type="SUPFAM" id="SSF55811">
    <property type="entry name" value="Nudix"/>
    <property type="match status" value="1"/>
</dbReference>
<dbReference type="PROSITE" id="PS51462">
    <property type="entry name" value="NUDIX"/>
    <property type="match status" value="1"/>
</dbReference>
<dbReference type="InterPro" id="IPR000086">
    <property type="entry name" value="NUDIX_hydrolase_dom"/>
</dbReference>
<evidence type="ECO:0000256" key="6">
    <source>
        <dbReference type="ARBA" id="ARBA00032162"/>
    </source>
</evidence>